<dbReference type="Pfam" id="PF04892">
    <property type="entry name" value="VanZ"/>
    <property type="match status" value="1"/>
</dbReference>
<protein>
    <submittedName>
        <fullName evidence="3">VanZ like family protein</fullName>
    </submittedName>
</protein>
<dbReference type="Proteomes" id="UP000199062">
    <property type="component" value="Unassembled WGS sequence"/>
</dbReference>
<dbReference type="STRING" id="767519.SAMN05216559_4137"/>
<sequence>MRRLWVPLVPRWLRWSVVVLVAATVFYLSVLVSPGPAGRELLGPLWDKYLHAVAYAGLALVTAYATADWREWPYRRAVAVLVATVAFGVLIEFAQAAVPYRQFSVADMVANAAGAFLVVGWFAVEARVRYRRVDPVDLVEESLVPALGREE</sequence>
<keyword evidence="1" id="KW-1133">Transmembrane helix</keyword>
<evidence type="ECO:0000256" key="1">
    <source>
        <dbReference type="SAM" id="Phobius"/>
    </source>
</evidence>
<feature type="transmembrane region" description="Helical" evidence="1">
    <location>
        <begin position="104"/>
        <end position="124"/>
    </location>
</feature>
<evidence type="ECO:0000259" key="2">
    <source>
        <dbReference type="Pfam" id="PF04892"/>
    </source>
</evidence>
<name>A0A1I6MAS0_9EURY</name>
<dbReference type="EMBL" id="FOZK01000006">
    <property type="protein sequence ID" value="SFS12824.1"/>
    <property type="molecule type" value="Genomic_DNA"/>
</dbReference>
<feature type="transmembrane region" description="Helical" evidence="1">
    <location>
        <begin position="49"/>
        <end position="66"/>
    </location>
</feature>
<proteinExistence type="predicted"/>
<feature type="transmembrane region" description="Helical" evidence="1">
    <location>
        <begin position="78"/>
        <end position="98"/>
    </location>
</feature>
<evidence type="ECO:0000313" key="4">
    <source>
        <dbReference type="Proteomes" id="UP000199062"/>
    </source>
</evidence>
<reference evidence="3 4" key="1">
    <citation type="submission" date="2016-10" db="EMBL/GenBank/DDBJ databases">
        <authorList>
            <person name="de Groot N.N."/>
        </authorList>
    </citation>
    <scope>NUCLEOTIDE SEQUENCE [LARGE SCALE GENOMIC DNA]</scope>
    <source>
        <strain evidence="3 4">CGMCC 1.10457</strain>
    </source>
</reference>
<keyword evidence="1" id="KW-0812">Transmembrane</keyword>
<feature type="transmembrane region" description="Helical" evidence="1">
    <location>
        <begin position="12"/>
        <end position="29"/>
    </location>
</feature>
<dbReference type="NCBIfam" id="NF037970">
    <property type="entry name" value="vanZ_1"/>
    <property type="match status" value="1"/>
</dbReference>
<dbReference type="PANTHER" id="PTHR28008">
    <property type="entry name" value="DOMAIN PROTEIN, PUTATIVE (AFU_ORTHOLOGUE AFUA_3G10980)-RELATED"/>
    <property type="match status" value="1"/>
</dbReference>
<accession>A0A1I6MAS0</accession>
<dbReference type="OrthoDB" id="214957at2157"/>
<organism evidence="3 4">
    <name type="scientific">Halomicrobium zhouii</name>
    <dbReference type="NCBI Taxonomy" id="767519"/>
    <lineage>
        <taxon>Archaea</taxon>
        <taxon>Methanobacteriati</taxon>
        <taxon>Methanobacteriota</taxon>
        <taxon>Stenosarchaea group</taxon>
        <taxon>Halobacteria</taxon>
        <taxon>Halobacteriales</taxon>
        <taxon>Haloarculaceae</taxon>
        <taxon>Halomicrobium</taxon>
    </lineage>
</organism>
<dbReference type="AlphaFoldDB" id="A0A1I6MAS0"/>
<dbReference type="RefSeq" id="WP_089819310.1">
    <property type="nucleotide sequence ID" value="NZ_FOZK01000006.1"/>
</dbReference>
<gene>
    <name evidence="3" type="ORF">SAMN05216559_4137</name>
</gene>
<dbReference type="PANTHER" id="PTHR28008:SF1">
    <property type="entry name" value="DOMAIN PROTEIN, PUTATIVE (AFU_ORTHOLOGUE AFUA_3G10980)-RELATED"/>
    <property type="match status" value="1"/>
</dbReference>
<evidence type="ECO:0000313" key="3">
    <source>
        <dbReference type="EMBL" id="SFS12824.1"/>
    </source>
</evidence>
<feature type="domain" description="VanZ-like" evidence="2">
    <location>
        <begin position="46"/>
        <end position="121"/>
    </location>
</feature>
<keyword evidence="4" id="KW-1185">Reference proteome</keyword>
<keyword evidence="1" id="KW-0472">Membrane</keyword>
<dbReference type="InterPro" id="IPR006976">
    <property type="entry name" value="VanZ-like"/>
</dbReference>